<dbReference type="Pfam" id="PF14450">
    <property type="entry name" value="FtsA"/>
    <property type="match status" value="1"/>
</dbReference>
<feature type="domain" description="SHS2" evidence="1">
    <location>
        <begin position="17"/>
        <end position="226"/>
    </location>
</feature>
<dbReference type="GO" id="GO:0032153">
    <property type="term" value="C:cell division site"/>
    <property type="evidence" value="ECO:0007669"/>
    <property type="project" value="TreeGrafter"/>
</dbReference>
<dbReference type="SMART" id="SM00842">
    <property type="entry name" value="FtsA"/>
    <property type="match status" value="1"/>
</dbReference>
<evidence type="ECO:0000259" key="1">
    <source>
        <dbReference type="SMART" id="SM00842"/>
    </source>
</evidence>
<dbReference type="GO" id="GO:0051301">
    <property type="term" value="P:cell division"/>
    <property type="evidence" value="ECO:0007669"/>
    <property type="project" value="InterPro"/>
</dbReference>
<dbReference type="SUPFAM" id="SSF53067">
    <property type="entry name" value="Actin-like ATPase domain"/>
    <property type="match status" value="2"/>
</dbReference>
<dbReference type="PANTHER" id="PTHR32432">
    <property type="entry name" value="CELL DIVISION PROTEIN FTSA-RELATED"/>
    <property type="match status" value="1"/>
</dbReference>
<reference evidence="2 3" key="1">
    <citation type="journal article" date="2016" name="Nat. Commun.">
        <title>Thousands of microbial genomes shed light on interconnected biogeochemical processes in an aquifer system.</title>
        <authorList>
            <person name="Anantharaman K."/>
            <person name="Brown C.T."/>
            <person name="Hug L.A."/>
            <person name="Sharon I."/>
            <person name="Castelle C.J."/>
            <person name="Probst A.J."/>
            <person name="Thomas B.C."/>
            <person name="Singh A."/>
            <person name="Wilkins M.J."/>
            <person name="Karaoz U."/>
            <person name="Brodie E.L."/>
            <person name="Williams K.H."/>
            <person name="Hubbard S.S."/>
            <person name="Banfield J.F."/>
        </authorList>
    </citation>
    <scope>NUCLEOTIDE SEQUENCE [LARGE SCALE GENOMIC DNA]</scope>
</reference>
<dbReference type="Proteomes" id="UP000177061">
    <property type="component" value="Unassembled WGS sequence"/>
</dbReference>
<comment type="caution">
    <text evidence="2">The sequence shown here is derived from an EMBL/GenBank/DDBJ whole genome shotgun (WGS) entry which is preliminary data.</text>
</comment>
<dbReference type="AlphaFoldDB" id="A0A1G2FFX6"/>
<organism evidence="2 3">
    <name type="scientific">Candidatus Portnoybacteria bacterium RIFCSPHIGHO2_12_FULL_38_9</name>
    <dbReference type="NCBI Taxonomy" id="1801997"/>
    <lineage>
        <taxon>Bacteria</taxon>
        <taxon>Candidatus Portnoyibacteriota</taxon>
    </lineage>
</organism>
<gene>
    <name evidence="2" type="ORF">A3J64_02690</name>
</gene>
<dbReference type="Gene3D" id="3.30.420.40">
    <property type="match status" value="1"/>
</dbReference>
<dbReference type="STRING" id="1801997.A3J64_02690"/>
<evidence type="ECO:0000313" key="2">
    <source>
        <dbReference type="EMBL" id="OGZ36508.1"/>
    </source>
</evidence>
<name>A0A1G2FFX6_9BACT</name>
<dbReference type="EMBL" id="MHNB01000025">
    <property type="protein sequence ID" value="OGZ36508.1"/>
    <property type="molecule type" value="Genomic_DNA"/>
</dbReference>
<protein>
    <recommendedName>
        <fullName evidence="1">SHS2 domain-containing protein</fullName>
    </recommendedName>
</protein>
<dbReference type="InterPro" id="IPR050696">
    <property type="entry name" value="FtsA/MreB"/>
</dbReference>
<proteinExistence type="predicted"/>
<evidence type="ECO:0000313" key="3">
    <source>
        <dbReference type="Proteomes" id="UP000177061"/>
    </source>
</evidence>
<sequence length="428" mass="47524">MRFLNFFRKNKPKKNYFLALDIGTEFVKTLVFKTDKDRSSDNKKIGLVIGKGRQRQAPNHMQAGAVADIEGVVATSRAAIEEACRMAGARPRKAIIGIAGELVKGSTTSFIYKRPEPKEEIDLVELKNIIQKIQWRAFETARRQLAEETGRKEIEIKLVNALITDIRIDGYRVTNPLDFCGREVYLSIFNVYAPLVNLGAIESIASKLNLDLLAIAAEPYAVAKSLNLDYSKGAIIIDIGGGTTDVALVRSSRLEGARALTLAGRAFTKRLSQQLGLELDQAEEIKIKYSQRDLSQFVRRRIGEIFKNDLKVWLSGVALALEEFSQKEPLPGQILLCGGGSLLGGLKKKLKGNSSKNQWFSGLSFNEAPKVNFIRLKDIIDIVDKTNLLKEPEDIASAALASLTLKLTEEKGVLPSILRRTVRIMQRP</sequence>
<dbReference type="PANTHER" id="PTHR32432:SF4">
    <property type="entry name" value="CELL DIVISION PROTEIN FTSA"/>
    <property type="match status" value="1"/>
</dbReference>
<accession>A0A1G2FFX6</accession>
<dbReference type="InterPro" id="IPR043129">
    <property type="entry name" value="ATPase_NBD"/>
</dbReference>
<dbReference type="InterPro" id="IPR003494">
    <property type="entry name" value="SHS2_FtsA"/>
</dbReference>
<dbReference type="GO" id="GO:0009898">
    <property type="term" value="C:cytoplasmic side of plasma membrane"/>
    <property type="evidence" value="ECO:0007669"/>
    <property type="project" value="TreeGrafter"/>
</dbReference>